<feature type="compositionally biased region" description="Basic and acidic residues" evidence="1">
    <location>
        <begin position="365"/>
        <end position="374"/>
    </location>
</feature>
<feature type="compositionally biased region" description="Polar residues" evidence="1">
    <location>
        <begin position="63"/>
        <end position="82"/>
    </location>
</feature>
<name>A0A2N5T957_9BASI</name>
<evidence type="ECO:0000256" key="1">
    <source>
        <dbReference type="SAM" id="MobiDB-lite"/>
    </source>
</evidence>
<feature type="region of interest" description="Disordered" evidence="1">
    <location>
        <begin position="521"/>
        <end position="541"/>
    </location>
</feature>
<feature type="compositionally biased region" description="Acidic residues" evidence="1">
    <location>
        <begin position="375"/>
        <end position="391"/>
    </location>
</feature>
<comment type="caution">
    <text evidence="2">The sequence shown here is derived from an EMBL/GenBank/DDBJ whole genome shotgun (WGS) entry which is preliminary data.</text>
</comment>
<accession>A0A2N5T957</accession>
<sequence length="587" mass="66461">MPFSSLNPSTPPQDAISNADLHAQQSALRRSSRNTTPTRRAGMNTNLNSYQANKKKRKLASSIADTSNKSTPVANGKKNPTTSKDKSKKNLSPPAGVNSIDLAQDSDDGNKKIKRQRRNQDKDQGYDHIESYFGKPYHLPKDDIAKKPFTYKCLHCESVVRAAISTNANLYSHRDGSLQKGRIATGCPKRSQAIKAGAKLPPTISKLLSTGPFSSNTKLNTFFCSTKKFDNVTLNRILTLWLFQNSLPWSYVEDKALHLAFHYAQPSSHIFMRKWQAQSAQSLYLDLQKSMISRLQNPETAHIRCFCHKLALVVDAGLKELGIKAPHRPKVRESMLGHFPLTNNLETIPKEDKYENTAGEASTDNCDHEDRDSQEGDGDLEDQDVDDEIEDNNPFLKRPTNFQKSNDLNELTTSLDFVIQKITGSAPWRQKFKAIALGKGLKLLDLIAGYGIQWNIKYESRRRAYEAREVIDQILKEEFDRQVARNARSRRNEPTKSGHFKEILFDNNDWRAIKELNNELEPSEIANQDRNTPNNKKPPTQVVNLFNRASAKAKNDELMVFLKGGEVFKMDPNDPKIVKQNTQFSHH</sequence>
<dbReference type="EMBL" id="PGCI01000679">
    <property type="protein sequence ID" value="PLW22037.1"/>
    <property type="molecule type" value="Genomic_DNA"/>
</dbReference>
<gene>
    <name evidence="2" type="ORF">PCASD_15016</name>
</gene>
<organism evidence="2 3">
    <name type="scientific">Puccinia coronata f. sp. avenae</name>
    <dbReference type="NCBI Taxonomy" id="200324"/>
    <lineage>
        <taxon>Eukaryota</taxon>
        <taxon>Fungi</taxon>
        <taxon>Dikarya</taxon>
        <taxon>Basidiomycota</taxon>
        <taxon>Pucciniomycotina</taxon>
        <taxon>Pucciniomycetes</taxon>
        <taxon>Pucciniales</taxon>
        <taxon>Pucciniaceae</taxon>
        <taxon>Puccinia</taxon>
    </lineage>
</organism>
<evidence type="ECO:0000313" key="2">
    <source>
        <dbReference type="EMBL" id="PLW22037.1"/>
    </source>
</evidence>
<dbReference type="PANTHER" id="PTHR47501">
    <property type="entry name" value="TRANSPOSASE-RELATED"/>
    <property type="match status" value="1"/>
</dbReference>
<feature type="compositionally biased region" description="Basic and acidic residues" evidence="1">
    <location>
        <begin position="118"/>
        <end position="128"/>
    </location>
</feature>
<dbReference type="Proteomes" id="UP000235392">
    <property type="component" value="Unassembled WGS sequence"/>
</dbReference>
<dbReference type="PANTHER" id="PTHR47501:SF5">
    <property type="entry name" value="HAT C-TERMINAL DIMERISATION DOMAIN-CONTAINING PROTEIN"/>
    <property type="match status" value="1"/>
</dbReference>
<evidence type="ECO:0000313" key="3">
    <source>
        <dbReference type="Proteomes" id="UP000235392"/>
    </source>
</evidence>
<dbReference type="AlphaFoldDB" id="A0A2N5T957"/>
<proteinExistence type="predicted"/>
<feature type="compositionally biased region" description="Polar residues" evidence="1">
    <location>
        <begin position="525"/>
        <end position="541"/>
    </location>
</feature>
<protein>
    <submittedName>
        <fullName evidence="2">Uncharacterized protein</fullName>
    </submittedName>
</protein>
<reference evidence="2 3" key="1">
    <citation type="submission" date="2017-11" db="EMBL/GenBank/DDBJ databases">
        <title>De novo assembly and phasing of dikaryotic genomes from two isolates of Puccinia coronata f. sp. avenae, the causal agent of oat crown rust.</title>
        <authorList>
            <person name="Miller M.E."/>
            <person name="Zhang Y."/>
            <person name="Omidvar V."/>
            <person name="Sperschneider J."/>
            <person name="Schwessinger B."/>
            <person name="Raley C."/>
            <person name="Palmer J.M."/>
            <person name="Garnica D."/>
            <person name="Upadhyaya N."/>
            <person name="Rathjen J."/>
            <person name="Taylor J.M."/>
            <person name="Park R.F."/>
            <person name="Dodds P.N."/>
            <person name="Hirsch C.D."/>
            <person name="Kianian S.F."/>
            <person name="Figueroa M."/>
        </authorList>
    </citation>
    <scope>NUCLEOTIDE SEQUENCE [LARGE SCALE GENOMIC DNA]</scope>
    <source>
        <strain evidence="2">12SD80</strain>
    </source>
</reference>
<feature type="region of interest" description="Disordered" evidence="1">
    <location>
        <begin position="1"/>
        <end position="128"/>
    </location>
</feature>
<feature type="region of interest" description="Disordered" evidence="1">
    <location>
        <begin position="347"/>
        <end position="401"/>
    </location>
</feature>
<feature type="compositionally biased region" description="Polar residues" evidence="1">
    <location>
        <begin position="43"/>
        <end position="52"/>
    </location>
</feature>